<evidence type="ECO:0000259" key="2">
    <source>
        <dbReference type="Pfam" id="PF03435"/>
    </source>
</evidence>
<dbReference type="Proteomes" id="UP001521785">
    <property type="component" value="Unassembled WGS sequence"/>
</dbReference>
<feature type="domain" description="Saccharopine dehydrogenase NADP binding" evidence="2">
    <location>
        <begin position="12"/>
        <end position="139"/>
    </location>
</feature>
<dbReference type="PANTHER" id="PTHR12286:SF5">
    <property type="entry name" value="SACCHAROPINE DEHYDROGENASE-LIKE OXIDOREDUCTASE"/>
    <property type="match status" value="1"/>
</dbReference>
<comment type="similarity">
    <text evidence="1">Belongs to the saccharopine dehydrogenase family.</text>
</comment>
<dbReference type="InterPro" id="IPR036291">
    <property type="entry name" value="NAD(P)-bd_dom_sf"/>
</dbReference>
<organism evidence="3 4">
    <name type="scientific">Paraconiothyrium brasiliense</name>
    <dbReference type="NCBI Taxonomy" id="300254"/>
    <lineage>
        <taxon>Eukaryota</taxon>
        <taxon>Fungi</taxon>
        <taxon>Dikarya</taxon>
        <taxon>Ascomycota</taxon>
        <taxon>Pezizomycotina</taxon>
        <taxon>Dothideomycetes</taxon>
        <taxon>Pleosporomycetidae</taxon>
        <taxon>Pleosporales</taxon>
        <taxon>Massarineae</taxon>
        <taxon>Didymosphaeriaceae</taxon>
        <taxon>Paraconiothyrium</taxon>
    </lineage>
</organism>
<name>A0ABR3RVN6_9PLEO</name>
<evidence type="ECO:0000313" key="4">
    <source>
        <dbReference type="Proteomes" id="UP001521785"/>
    </source>
</evidence>
<reference evidence="3 4" key="1">
    <citation type="submission" date="2024-02" db="EMBL/GenBank/DDBJ databases">
        <title>De novo assembly and annotation of 12 fungi associated with fruit tree decline syndrome in Ontario, Canada.</title>
        <authorList>
            <person name="Sulman M."/>
            <person name="Ellouze W."/>
            <person name="Ilyukhin E."/>
        </authorList>
    </citation>
    <scope>NUCLEOTIDE SEQUENCE [LARGE SCALE GENOMIC DNA]</scope>
    <source>
        <strain evidence="3 4">M42-189</strain>
    </source>
</reference>
<sequence length="318" mass="34645">MADTKSREYDLVLYGSTGYTGVLTAQYITKHLPSDLRWAIAGRTVSKLNALLSTLAALRPDRPPPSVETIGHTNDAILALARKTRVLITTVGPFHLYGSLVLEACAATGTHYVDSTGETPWVYEVAHKYHELAKRNGACLITQCAMDSAPADLAAYALVRFLREKCDANTKDVVHSIQEWKNGMSGGTLHSLIGVAGSYPFAHLKESIKPLALCLDGVRPKEQPRMFGWSGTKREDNIGLLTDSVIGIPDATLVYRSWSLMDYGEGFSYFTGMKATNRVSGFFWHAGLIASLPMLLVSPMRKLLTSVLPSPGEGPSEK</sequence>
<dbReference type="InterPro" id="IPR005097">
    <property type="entry name" value="Sacchrp_dh_NADP-bd"/>
</dbReference>
<dbReference type="EMBL" id="JAKJXO020000003">
    <property type="protein sequence ID" value="KAL1608498.1"/>
    <property type="molecule type" value="Genomic_DNA"/>
</dbReference>
<dbReference type="Gene3D" id="3.40.50.720">
    <property type="entry name" value="NAD(P)-binding Rossmann-like Domain"/>
    <property type="match status" value="1"/>
</dbReference>
<gene>
    <name evidence="3" type="ORF">SLS60_003440</name>
</gene>
<comment type="caution">
    <text evidence="3">The sequence shown here is derived from an EMBL/GenBank/DDBJ whole genome shotgun (WGS) entry which is preliminary data.</text>
</comment>
<evidence type="ECO:0000256" key="1">
    <source>
        <dbReference type="ARBA" id="ARBA00038048"/>
    </source>
</evidence>
<keyword evidence="4" id="KW-1185">Reference proteome</keyword>
<evidence type="ECO:0000313" key="3">
    <source>
        <dbReference type="EMBL" id="KAL1608498.1"/>
    </source>
</evidence>
<dbReference type="SUPFAM" id="SSF51735">
    <property type="entry name" value="NAD(P)-binding Rossmann-fold domains"/>
    <property type="match status" value="1"/>
</dbReference>
<proteinExistence type="inferred from homology"/>
<accession>A0ABR3RVN6</accession>
<protein>
    <recommendedName>
        <fullName evidence="2">Saccharopine dehydrogenase NADP binding domain-containing protein</fullName>
    </recommendedName>
</protein>
<dbReference type="Pfam" id="PF03435">
    <property type="entry name" value="Sacchrp_dh_NADP"/>
    <property type="match status" value="1"/>
</dbReference>
<dbReference type="PANTHER" id="PTHR12286">
    <property type="entry name" value="SACCHAROPINE DEHYDROGENASE-LIKE OXIDOREDUCTASE"/>
    <property type="match status" value="1"/>
</dbReference>
<dbReference type="InterPro" id="IPR051276">
    <property type="entry name" value="Saccharopine_DH-like_oxidrdct"/>
</dbReference>